<sequence>MILGSISNWWYPENKSMLVKYLQPAYDVKILLIRGTMTTSKDQGDVNSSMMPLDNRRSISCST</sequence>
<dbReference type="EMBL" id="QTSX02001592">
    <property type="protein sequence ID" value="KAJ9080184.1"/>
    <property type="molecule type" value="Genomic_DNA"/>
</dbReference>
<accession>A0ACC2TZJ8</accession>
<protein>
    <submittedName>
        <fullName evidence="1">Uncharacterized protein</fullName>
    </submittedName>
</protein>
<keyword evidence="2" id="KW-1185">Reference proteome</keyword>
<dbReference type="Proteomes" id="UP001165960">
    <property type="component" value="Unassembled WGS sequence"/>
</dbReference>
<name>A0ACC2TZJ8_9FUNG</name>
<proteinExistence type="predicted"/>
<evidence type="ECO:0000313" key="1">
    <source>
        <dbReference type="EMBL" id="KAJ9080184.1"/>
    </source>
</evidence>
<comment type="caution">
    <text evidence="1">The sequence shown here is derived from an EMBL/GenBank/DDBJ whole genome shotgun (WGS) entry which is preliminary data.</text>
</comment>
<reference evidence="1" key="1">
    <citation type="submission" date="2022-04" db="EMBL/GenBank/DDBJ databases">
        <title>Genome of the entomopathogenic fungus Entomophthora muscae.</title>
        <authorList>
            <person name="Elya C."/>
            <person name="Lovett B.R."/>
            <person name="Lee E."/>
            <person name="Macias A.M."/>
            <person name="Hajek A.E."/>
            <person name="De Bivort B.L."/>
            <person name="Kasson M.T."/>
            <person name="De Fine Licht H.H."/>
            <person name="Stajich J.E."/>
        </authorList>
    </citation>
    <scope>NUCLEOTIDE SEQUENCE</scope>
    <source>
        <strain evidence="1">Berkeley</strain>
    </source>
</reference>
<evidence type="ECO:0000313" key="2">
    <source>
        <dbReference type="Proteomes" id="UP001165960"/>
    </source>
</evidence>
<gene>
    <name evidence="1" type="ORF">DSO57_1027798</name>
</gene>
<organism evidence="1 2">
    <name type="scientific">Entomophthora muscae</name>
    <dbReference type="NCBI Taxonomy" id="34485"/>
    <lineage>
        <taxon>Eukaryota</taxon>
        <taxon>Fungi</taxon>
        <taxon>Fungi incertae sedis</taxon>
        <taxon>Zoopagomycota</taxon>
        <taxon>Entomophthoromycotina</taxon>
        <taxon>Entomophthoromycetes</taxon>
        <taxon>Entomophthorales</taxon>
        <taxon>Entomophthoraceae</taxon>
        <taxon>Entomophthora</taxon>
    </lineage>
</organism>